<dbReference type="PANTHER" id="PTHR46825:SF15">
    <property type="entry name" value="BETA-LACTAMASE-RELATED DOMAIN-CONTAINING PROTEIN"/>
    <property type="match status" value="1"/>
</dbReference>
<organism evidence="1 2">
    <name type="scientific">Folsomia candida</name>
    <name type="common">Springtail</name>
    <dbReference type="NCBI Taxonomy" id="158441"/>
    <lineage>
        <taxon>Eukaryota</taxon>
        <taxon>Metazoa</taxon>
        <taxon>Ecdysozoa</taxon>
        <taxon>Arthropoda</taxon>
        <taxon>Hexapoda</taxon>
        <taxon>Collembola</taxon>
        <taxon>Entomobryomorpha</taxon>
        <taxon>Isotomoidea</taxon>
        <taxon>Isotomidae</taxon>
        <taxon>Proisotominae</taxon>
        <taxon>Folsomia</taxon>
    </lineage>
</organism>
<sequence>MAIGSGGILTSARDMAKYMQFHLNQGKMGSEQIVPQEAMKWMYRASNSDVAGEFKTENASSTILDLNYAYGLGLGLGVYDAYAPFVYSEVRLVVAHRAKAGWRVKKPQCGLDEKSENFIFLTFRPVLTVTRWQTISHGGFLPPYESMMTLVPGLKLGIFTAMNGPRATYETEYNQHRLHAKIFDAVQAAELFGNGRIKILSTTKSDQGDPERCHLPQKE</sequence>
<dbReference type="PANTHER" id="PTHR46825">
    <property type="entry name" value="D-ALANYL-D-ALANINE-CARBOXYPEPTIDASE/ENDOPEPTIDASE AMPH"/>
    <property type="match status" value="1"/>
</dbReference>
<dbReference type="Proteomes" id="UP000198287">
    <property type="component" value="Unassembled WGS sequence"/>
</dbReference>
<evidence type="ECO:0000313" key="2">
    <source>
        <dbReference type="Proteomes" id="UP000198287"/>
    </source>
</evidence>
<evidence type="ECO:0000313" key="1">
    <source>
        <dbReference type="EMBL" id="OXA38440.1"/>
    </source>
</evidence>
<reference evidence="1 2" key="1">
    <citation type="submission" date="2015-12" db="EMBL/GenBank/DDBJ databases">
        <title>The genome of Folsomia candida.</title>
        <authorList>
            <person name="Faddeeva A."/>
            <person name="Derks M.F."/>
            <person name="Anvar Y."/>
            <person name="Smit S."/>
            <person name="Van Straalen N."/>
            <person name="Roelofs D."/>
        </authorList>
    </citation>
    <scope>NUCLEOTIDE SEQUENCE [LARGE SCALE GENOMIC DNA]</scope>
    <source>
        <strain evidence="1 2">VU population</strain>
        <tissue evidence="1">Whole body</tissue>
    </source>
</reference>
<protein>
    <recommendedName>
        <fullName evidence="3">Beta-lactamase-related domain-containing protein</fullName>
    </recommendedName>
</protein>
<dbReference type="AlphaFoldDB" id="A0A226D055"/>
<dbReference type="InterPro" id="IPR050491">
    <property type="entry name" value="AmpC-like"/>
</dbReference>
<proteinExistence type="predicted"/>
<dbReference type="SUPFAM" id="SSF56601">
    <property type="entry name" value="beta-lactamase/transpeptidase-like"/>
    <property type="match status" value="1"/>
</dbReference>
<comment type="caution">
    <text evidence="1">The sequence shown here is derived from an EMBL/GenBank/DDBJ whole genome shotgun (WGS) entry which is preliminary data.</text>
</comment>
<dbReference type="EMBL" id="LNIX01000046">
    <property type="protein sequence ID" value="OXA38440.1"/>
    <property type="molecule type" value="Genomic_DNA"/>
</dbReference>
<keyword evidence="2" id="KW-1185">Reference proteome</keyword>
<gene>
    <name evidence="1" type="ORF">Fcan01_26787</name>
</gene>
<evidence type="ECO:0008006" key="3">
    <source>
        <dbReference type="Google" id="ProtNLM"/>
    </source>
</evidence>
<dbReference type="Gene3D" id="3.40.710.10">
    <property type="entry name" value="DD-peptidase/beta-lactamase superfamily"/>
    <property type="match status" value="1"/>
</dbReference>
<name>A0A226D055_FOLCA</name>
<accession>A0A226D055</accession>
<dbReference type="InterPro" id="IPR012338">
    <property type="entry name" value="Beta-lactam/transpept-like"/>
</dbReference>